<dbReference type="EMBL" id="DXCP01000003">
    <property type="protein sequence ID" value="HIY78904.1"/>
    <property type="molecule type" value="Genomic_DNA"/>
</dbReference>
<proteinExistence type="predicted"/>
<sequence length="463" mass="50434">MSNLRCRELEDEYLGILSDLDGDAEGRELAASYLASAHPVANREGTPTWALTPKVLTSAELGILREAAETMGRIIEKVTARYLDDADFRARFGLSPELEALTRIPTGYEQLIPFARVDVLFDEETGSFTLAGVATDSSLGMTASVEVTRAAQLTETYRRFAERHHDIETFDVTGGVIDALRETYMSWANADSGTKHPERPTVGIVDYPESASASEFSDIIERLADEGVFARFVDIRDLRVEEAGGIRRLVDSQGPIACVYRRALLSEMIEKPCDGAAALAEAARRGLACVIGGFGTWPVSTNALFAVLTSDAVEDVLDHEELAFVRAHVPETHLLDRTSDLAPYLAEPERWLARPAGAYRANEAVAGASCTDRDDWWRVLLGCAEEGGVVQVREATYRSSVVLGAPAADDDADRGSEPVEVENVLGLYLFRGEFGGVYARGGYDGEIGPWSNRVTMGCLVVRD</sequence>
<dbReference type="AlphaFoldDB" id="A0A9D1Z969"/>
<accession>A0A9D1Z969</accession>
<evidence type="ECO:0000313" key="2">
    <source>
        <dbReference type="Proteomes" id="UP000824133"/>
    </source>
</evidence>
<protein>
    <recommendedName>
        <fullName evidence="3">Circularly permuted type 2 ATP-grasp protein</fullName>
    </recommendedName>
</protein>
<reference evidence="1" key="2">
    <citation type="submission" date="2021-04" db="EMBL/GenBank/DDBJ databases">
        <authorList>
            <person name="Gilroy R."/>
        </authorList>
    </citation>
    <scope>NUCLEOTIDE SEQUENCE</scope>
    <source>
        <strain evidence="1">ChiHjej10B9-743</strain>
    </source>
</reference>
<organism evidence="1 2">
    <name type="scientific">Candidatus Olsenella excrementavium</name>
    <dbReference type="NCBI Taxonomy" id="2838709"/>
    <lineage>
        <taxon>Bacteria</taxon>
        <taxon>Bacillati</taxon>
        <taxon>Actinomycetota</taxon>
        <taxon>Coriobacteriia</taxon>
        <taxon>Coriobacteriales</taxon>
        <taxon>Atopobiaceae</taxon>
        <taxon>Olsenella</taxon>
    </lineage>
</organism>
<dbReference type="Proteomes" id="UP000824133">
    <property type="component" value="Unassembled WGS sequence"/>
</dbReference>
<reference evidence="1" key="1">
    <citation type="journal article" date="2021" name="PeerJ">
        <title>Extensive microbial diversity within the chicken gut microbiome revealed by metagenomics and culture.</title>
        <authorList>
            <person name="Gilroy R."/>
            <person name="Ravi A."/>
            <person name="Getino M."/>
            <person name="Pursley I."/>
            <person name="Horton D.L."/>
            <person name="Alikhan N.F."/>
            <person name="Baker D."/>
            <person name="Gharbi K."/>
            <person name="Hall N."/>
            <person name="Watson M."/>
            <person name="Adriaenssens E.M."/>
            <person name="Foster-Nyarko E."/>
            <person name="Jarju S."/>
            <person name="Secka A."/>
            <person name="Antonio M."/>
            <person name="Oren A."/>
            <person name="Chaudhuri R.R."/>
            <person name="La Ragione R."/>
            <person name="Hildebrand F."/>
            <person name="Pallen M.J."/>
        </authorList>
    </citation>
    <scope>NUCLEOTIDE SEQUENCE</scope>
    <source>
        <strain evidence="1">ChiHjej10B9-743</strain>
    </source>
</reference>
<evidence type="ECO:0008006" key="3">
    <source>
        <dbReference type="Google" id="ProtNLM"/>
    </source>
</evidence>
<gene>
    <name evidence="1" type="ORF">IAA42_00455</name>
</gene>
<comment type="caution">
    <text evidence="1">The sequence shown here is derived from an EMBL/GenBank/DDBJ whole genome shotgun (WGS) entry which is preliminary data.</text>
</comment>
<evidence type="ECO:0000313" key="1">
    <source>
        <dbReference type="EMBL" id="HIY78904.1"/>
    </source>
</evidence>
<dbReference type="SUPFAM" id="SSF56059">
    <property type="entry name" value="Glutathione synthetase ATP-binding domain-like"/>
    <property type="match status" value="1"/>
</dbReference>
<name>A0A9D1Z969_9ACTN</name>